<keyword evidence="8" id="KW-0812">Transmembrane</keyword>
<dbReference type="AlphaFoldDB" id="A0AAJ0U2W6"/>
<feature type="domain" description="Thioredoxin" evidence="9">
    <location>
        <begin position="30"/>
        <end position="221"/>
    </location>
</feature>
<evidence type="ECO:0000256" key="3">
    <source>
        <dbReference type="ARBA" id="ARBA00013831"/>
    </source>
</evidence>
<keyword evidence="8" id="KW-1133">Transmembrane helix</keyword>
<feature type="transmembrane region" description="Helical" evidence="8">
    <location>
        <begin position="22"/>
        <end position="43"/>
    </location>
</feature>
<evidence type="ECO:0000256" key="7">
    <source>
        <dbReference type="ARBA" id="ARBA00023284"/>
    </source>
</evidence>
<evidence type="ECO:0000256" key="8">
    <source>
        <dbReference type="SAM" id="Phobius"/>
    </source>
</evidence>
<dbReference type="InterPro" id="IPR001853">
    <property type="entry name" value="DSBA-like_thioredoxin_dom"/>
</dbReference>
<dbReference type="SUPFAM" id="SSF52833">
    <property type="entry name" value="Thioredoxin-like"/>
    <property type="match status" value="1"/>
</dbReference>
<dbReference type="InterPro" id="IPR036249">
    <property type="entry name" value="Thioredoxin-like_sf"/>
</dbReference>
<evidence type="ECO:0000256" key="2">
    <source>
        <dbReference type="ARBA" id="ARBA00005791"/>
    </source>
</evidence>
<comment type="caution">
    <text evidence="10">The sequence shown here is derived from an EMBL/GenBank/DDBJ whole genome shotgun (WGS) entry which is preliminary data.</text>
</comment>
<evidence type="ECO:0000256" key="5">
    <source>
        <dbReference type="ARBA" id="ARBA00022764"/>
    </source>
</evidence>
<dbReference type="PROSITE" id="PS00194">
    <property type="entry name" value="THIOREDOXIN_1"/>
    <property type="match status" value="1"/>
</dbReference>
<dbReference type="PROSITE" id="PS51352">
    <property type="entry name" value="THIOREDOXIN_2"/>
    <property type="match status" value="1"/>
</dbReference>
<evidence type="ECO:0000313" key="11">
    <source>
        <dbReference type="Proteomes" id="UP001296776"/>
    </source>
</evidence>
<keyword evidence="7" id="KW-0676">Redox-active center</keyword>
<name>A0AAJ0U2W6_9GAMM</name>
<dbReference type="GO" id="GO:0015036">
    <property type="term" value="F:disulfide oxidoreductase activity"/>
    <property type="evidence" value="ECO:0007669"/>
    <property type="project" value="UniProtKB-ARBA"/>
</dbReference>
<sequence>MLALTADHQVTPRWGGGWGVRLVAWLGIVVLLGVSMGALGAAFDEGIEYKVVPEPKRLEEGADVEVLELFWYGCPHCYRLEPAIEEWLETKPEGVVFRRLPAAASSRWIPHAKAFFAAEQLGELDQLHEPLFKALHEERRRLFTDEQLIAFAAEQGIDEDAFRDAYQSFPVDMQVRESAELVRRYRLSGVPAIVVNGKYITGVTEAGGRDQLFEVIGFLVAKEKDSGADSD</sequence>
<comment type="similarity">
    <text evidence="2">Belongs to the thioredoxin family. DsbA subfamily.</text>
</comment>
<evidence type="ECO:0000256" key="4">
    <source>
        <dbReference type="ARBA" id="ARBA00022729"/>
    </source>
</evidence>
<evidence type="ECO:0000256" key="1">
    <source>
        <dbReference type="ARBA" id="ARBA00004418"/>
    </source>
</evidence>
<evidence type="ECO:0000313" key="10">
    <source>
        <dbReference type="EMBL" id="MBK1704279.1"/>
    </source>
</evidence>
<organism evidence="10 11">
    <name type="scientific">Halochromatium glycolicum</name>
    <dbReference type="NCBI Taxonomy" id="85075"/>
    <lineage>
        <taxon>Bacteria</taxon>
        <taxon>Pseudomonadati</taxon>
        <taxon>Pseudomonadota</taxon>
        <taxon>Gammaproteobacteria</taxon>
        <taxon>Chromatiales</taxon>
        <taxon>Chromatiaceae</taxon>
        <taxon>Halochromatium</taxon>
    </lineage>
</organism>
<dbReference type="InterPro" id="IPR023205">
    <property type="entry name" value="DsbA/DsbL"/>
</dbReference>
<dbReference type="Proteomes" id="UP001296776">
    <property type="component" value="Unassembled WGS sequence"/>
</dbReference>
<accession>A0AAJ0U2W6</accession>
<proteinExistence type="inferred from homology"/>
<dbReference type="InterPro" id="IPR050824">
    <property type="entry name" value="Thiol_disulfide_DsbA"/>
</dbReference>
<gene>
    <name evidence="10" type="ORF">CKO40_06880</name>
</gene>
<evidence type="ECO:0000259" key="9">
    <source>
        <dbReference type="PROSITE" id="PS51352"/>
    </source>
</evidence>
<keyword evidence="8" id="KW-0472">Membrane</keyword>
<keyword evidence="4" id="KW-0732">Signal</keyword>
<dbReference type="PANTHER" id="PTHR35891">
    <property type="entry name" value="THIOL:DISULFIDE INTERCHANGE PROTEIN DSBA"/>
    <property type="match status" value="1"/>
</dbReference>
<keyword evidence="6" id="KW-1015">Disulfide bond</keyword>
<dbReference type="CDD" id="cd03019">
    <property type="entry name" value="DsbA_DsbA"/>
    <property type="match status" value="1"/>
</dbReference>
<dbReference type="RefSeq" id="WP_200345457.1">
    <property type="nucleotide sequence ID" value="NZ_NRSJ01000008.1"/>
</dbReference>
<comment type="subcellular location">
    <subcellularLocation>
        <location evidence="1">Periplasm</location>
    </subcellularLocation>
</comment>
<reference evidence="10" key="2">
    <citation type="journal article" date="2020" name="Microorganisms">
        <title>Osmotic Adaptation and Compatible Solute Biosynthesis of Phototrophic Bacteria as Revealed from Genome Analyses.</title>
        <authorList>
            <person name="Imhoff J.F."/>
            <person name="Rahn T."/>
            <person name="Kunzel S."/>
            <person name="Keller A."/>
            <person name="Neulinger S.C."/>
        </authorList>
    </citation>
    <scope>NUCLEOTIDE SEQUENCE</scope>
    <source>
        <strain evidence="10">DSM 11080</strain>
    </source>
</reference>
<dbReference type="PANTHER" id="PTHR35891:SF3">
    <property type="entry name" value="THIOL:DISULFIDE INTERCHANGE PROTEIN DSBL"/>
    <property type="match status" value="1"/>
</dbReference>
<dbReference type="Gene3D" id="3.40.30.10">
    <property type="entry name" value="Glutaredoxin"/>
    <property type="match status" value="1"/>
</dbReference>
<dbReference type="InterPro" id="IPR017937">
    <property type="entry name" value="Thioredoxin_CS"/>
</dbReference>
<dbReference type="EMBL" id="NRSJ01000008">
    <property type="protein sequence ID" value="MBK1704279.1"/>
    <property type="molecule type" value="Genomic_DNA"/>
</dbReference>
<evidence type="ECO:0000256" key="6">
    <source>
        <dbReference type="ARBA" id="ARBA00023157"/>
    </source>
</evidence>
<reference evidence="10" key="1">
    <citation type="submission" date="2017-08" db="EMBL/GenBank/DDBJ databases">
        <authorList>
            <person name="Imhoff J.F."/>
            <person name="Rahn T."/>
            <person name="Kuenzel S."/>
            <person name="Neulinger S.C."/>
        </authorList>
    </citation>
    <scope>NUCLEOTIDE SEQUENCE</scope>
    <source>
        <strain evidence="10">DSM 11080</strain>
    </source>
</reference>
<keyword evidence="5" id="KW-0574">Periplasm</keyword>
<dbReference type="Pfam" id="PF01323">
    <property type="entry name" value="DSBA"/>
    <property type="match status" value="1"/>
</dbReference>
<keyword evidence="11" id="KW-1185">Reference proteome</keyword>
<dbReference type="GO" id="GO:0042597">
    <property type="term" value="C:periplasmic space"/>
    <property type="evidence" value="ECO:0007669"/>
    <property type="project" value="UniProtKB-SubCell"/>
</dbReference>
<protein>
    <recommendedName>
        <fullName evidence="3">Thiol:disulfide interchange protein DsbA</fullName>
    </recommendedName>
</protein>
<dbReference type="InterPro" id="IPR013766">
    <property type="entry name" value="Thioredoxin_domain"/>
</dbReference>